<accession>A0A2P4ZWG8</accession>
<organism evidence="21 22">
    <name type="scientific">Trichoderma gamsii</name>
    <dbReference type="NCBI Taxonomy" id="398673"/>
    <lineage>
        <taxon>Eukaryota</taxon>
        <taxon>Fungi</taxon>
        <taxon>Dikarya</taxon>
        <taxon>Ascomycota</taxon>
        <taxon>Pezizomycotina</taxon>
        <taxon>Sordariomycetes</taxon>
        <taxon>Hypocreomycetidae</taxon>
        <taxon>Hypocreales</taxon>
        <taxon>Hypocreaceae</taxon>
        <taxon>Trichoderma</taxon>
    </lineage>
</organism>
<comment type="pathway">
    <text evidence="3">Amino-acid biosynthesis; L-lysine biosynthesis via AAA pathway; L-lysine from L-alpha-aminoadipate (fungal route): step 1/3.</text>
</comment>
<keyword evidence="12" id="KW-0560">Oxidoreductase</keyword>
<dbReference type="InterPro" id="IPR009081">
    <property type="entry name" value="PP-bd_ACP"/>
</dbReference>
<evidence type="ECO:0000256" key="18">
    <source>
        <dbReference type="ARBA" id="ARBA00049537"/>
    </source>
</evidence>
<dbReference type="EMBL" id="JPDN02000006">
    <property type="protein sequence ID" value="PON28637.1"/>
    <property type="molecule type" value="Genomic_DNA"/>
</dbReference>
<evidence type="ECO:0000256" key="4">
    <source>
        <dbReference type="ARBA" id="ARBA00006432"/>
    </source>
</evidence>
<dbReference type="NCBIfam" id="TIGR03443">
    <property type="entry name" value="alpha_am_amid"/>
    <property type="match status" value="1"/>
</dbReference>
<dbReference type="GO" id="GO:0019878">
    <property type="term" value="P:lysine biosynthetic process via aminoadipic acid"/>
    <property type="evidence" value="ECO:0007669"/>
    <property type="project" value="UniProtKB-UniPathway"/>
</dbReference>
<comment type="catalytic activity">
    <reaction evidence="16">
        <text>(S)-2-amino-6-oxohexanoate + AMP + diphosphate + NADP(+) = L-2-aminoadipate + ATP + NADPH + H(+)</text>
        <dbReference type="Rhea" id="RHEA:46936"/>
        <dbReference type="ChEBI" id="CHEBI:15378"/>
        <dbReference type="ChEBI" id="CHEBI:30616"/>
        <dbReference type="ChEBI" id="CHEBI:33019"/>
        <dbReference type="ChEBI" id="CHEBI:57783"/>
        <dbReference type="ChEBI" id="CHEBI:58321"/>
        <dbReference type="ChEBI" id="CHEBI:58349"/>
        <dbReference type="ChEBI" id="CHEBI:58672"/>
        <dbReference type="ChEBI" id="CHEBI:456215"/>
        <dbReference type="EC" id="1.2.1.95"/>
    </reaction>
</comment>
<dbReference type="InterPro" id="IPR013120">
    <property type="entry name" value="FAR_NAD-bd"/>
</dbReference>
<evidence type="ECO:0000256" key="5">
    <source>
        <dbReference type="ARBA" id="ARBA00012913"/>
    </source>
</evidence>
<comment type="function">
    <text evidence="2">Catalyzes the activation of alpha-aminoadipate by ATP-dependent adenylation and the reduction of activated alpha-aminoadipate by NADPH. The activated alpha-aminoadipate is bound to the phosphopantheinyl group of the enzyme itself before it is reduced to (S)-2-amino-6-oxohexanoate.</text>
</comment>
<dbReference type="NCBIfam" id="TIGR01746">
    <property type="entry name" value="Thioester-redct"/>
    <property type="match status" value="1"/>
</dbReference>
<dbReference type="InterPro" id="IPR013904">
    <property type="entry name" value="RXT2_N"/>
</dbReference>
<evidence type="ECO:0000256" key="10">
    <source>
        <dbReference type="ARBA" id="ARBA00022605"/>
    </source>
</evidence>
<gene>
    <name evidence="21" type="ORF">TGAM01_v202484</name>
</gene>
<dbReference type="RefSeq" id="XP_024406242.1">
    <property type="nucleotide sequence ID" value="XM_024549003.1"/>
</dbReference>
<dbReference type="Pfam" id="PF00550">
    <property type="entry name" value="PP-binding"/>
    <property type="match status" value="1"/>
</dbReference>
<protein>
    <recommendedName>
        <fullName evidence="15">Alpha-aminoadipate reductase</fullName>
        <ecNumber evidence="6">1.2.1.31</ecNumber>
        <ecNumber evidence="5">1.2.1.95</ecNumber>
    </recommendedName>
    <alternativeName>
        <fullName evidence="14">L-aminoadipate-semialdehyde dehydrogenase</fullName>
    </alternativeName>
</protein>
<dbReference type="EC" id="1.2.1.95" evidence="5"/>
<dbReference type="PANTHER" id="PTHR44845:SF1">
    <property type="entry name" value="L-2-AMINOADIPATE REDUCTASE"/>
    <property type="match status" value="1"/>
</dbReference>
<proteinExistence type="inferred from homology"/>
<dbReference type="PROSITE" id="PS50075">
    <property type="entry name" value="CARRIER"/>
    <property type="match status" value="1"/>
</dbReference>
<dbReference type="InterPro" id="IPR036736">
    <property type="entry name" value="ACP-like_sf"/>
</dbReference>
<evidence type="ECO:0000256" key="13">
    <source>
        <dbReference type="ARBA" id="ARBA00023154"/>
    </source>
</evidence>
<dbReference type="InterPro" id="IPR010080">
    <property type="entry name" value="Thioester_reductase-like_dom"/>
</dbReference>
<keyword evidence="22" id="KW-1185">Reference proteome</keyword>
<comment type="catalytic activity">
    <reaction evidence="18">
        <text>(S)-2-amino-6-oxohexanoate + NADP(+) + H2O = L-2-aminoadipate + NADPH + 2 H(+)</text>
        <dbReference type="Rhea" id="RHEA:12304"/>
        <dbReference type="ChEBI" id="CHEBI:15377"/>
        <dbReference type="ChEBI" id="CHEBI:15378"/>
        <dbReference type="ChEBI" id="CHEBI:57783"/>
        <dbReference type="ChEBI" id="CHEBI:58321"/>
        <dbReference type="ChEBI" id="CHEBI:58349"/>
        <dbReference type="ChEBI" id="CHEBI:58672"/>
        <dbReference type="EC" id="1.2.1.31"/>
    </reaction>
</comment>
<evidence type="ECO:0000256" key="12">
    <source>
        <dbReference type="ARBA" id="ARBA00023002"/>
    </source>
</evidence>
<evidence type="ECO:0000259" key="20">
    <source>
        <dbReference type="PROSITE" id="PS50075"/>
    </source>
</evidence>
<keyword evidence="11" id="KW-0521">NADP</keyword>
<evidence type="ECO:0000256" key="14">
    <source>
        <dbReference type="ARBA" id="ARBA00031335"/>
    </source>
</evidence>
<dbReference type="GO" id="GO:0016874">
    <property type="term" value="F:ligase activity"/>
    <property type="evidence" value="ECO:0007669"/>
    <property type="project" value="UniProtKB-KW"/>
</dbReference>
<name>A0A2P4ZWG8_9HYPO</name>
<feature type="compositionally biased region" description="Basic and acidic residues" evidence="19">
    <location>
        <begin position="1695"/>
        <end position="1708"/>
    </location>
</feature>
<evidence type="ECO:0000256" key="8">
    <source>
        <dbReference type="ARBA" id="ARBA00022553"/>
    </source>
</evidence>
<feature type="compositionally biased region" description="Basic and acidic residues" evidence="19">
    <location>
        <begin position="1513"/>
        <end position="1525"/>
    </location>
</feature>
<comment type="caution">
    <text evidence="21">The sequence shown here is derived from an EMBL/GenBank/DDBJ whole genome shotgun (WGS) entry which is preliminary data.</text>
</comment>
<evidence type="ECO:0000256" key="9">
    <source>
        <dbReference type="ARBA" id="ARBA00022598"/>
    </source>
</evidence>
<dbReference type="PANTHER" id="PTHR44845">
    <property type="entry name" value="CARRIER DOMAIN-CONTAINING PROTEIN"/>
    <property type="match status" value="1"/>
</dbReference>
<dbReference type="InterPro" id="IPR000873">
    <property type="entry name" value="AMP-dep_synth/lig_dom"/>
</dbReference>
<dbReference type="CDD" id="cd05235">
    <property type="entry name" value="SDR_e1"/>
    <property type="match status" value="1"/>
</dbReference>
<keyword evidence="10" id="KW-0028">Amino-acid biosynthesis</keyword>
<dbReference type="InterPro" id="IPR045851">
    <property type="entry name" value="AMP-bd_C_sf"/>
</dbReference>
<feature type="region of interest" description="Disordered" evidence="19">
    <location>
        <begin position="1453"/>
        <end position="1585"/>
    </location>
</feature>
<dbReference type="Gene3D" id="1.10.1200.10">
    <property type="entry name" value="ACP-like"/>
    <property type="match status" value="1"/>
</dbReference>
<evidence type="ECO:0000256" key="17">
    <source>
        <dbReference type="ARBA" id="ARBA00048414"/>
    </source>
</evidence>
<evidence type="ECO:0000313" key="22">
    <source>
        <dbReference type="Proteomes" id="UP000054821"/>
    </source>
</evidence>
<dbReference type="Gene3D" id="3.30.300.30">
    <property type="match status" value="1"/>
</dbReference>
<sequence length="1726" mass="188588">MASPDPTIDLHWGDYRGAIHEIFAKNAKAFPDRECVIETKSSHKNERSFTYRQIHEASNLLAHHFLSHGCKVGDVVMIYAYRGVELVVAYMGALKAGATVSVIDPQYPPERQTVLLDVAKPRFLVCIEKANEEFGPPSDLVLKFASDNLSLKSTIPALELLDNGELSGGSVDGKDSLDPSEYSREDPANVLIGPDSIPTLSFTSGSEGRPKGVQGRHFSLTHYFPWMAERFGLSDQDRFTMLSGIAHDPIQRDIFTPLFLGAKIIIPPVDAIAYELLAEWMKENSVTVTHLTPAMGQILVGGATAQIPSLRNAFFVGDLLTKKDVNKLRNLAPNTSVINLYGSTESQRAVSYFEIPSRAREPLVLDTLPDIIPVGQGMQNVQLLVVDRDDRSRLCKVGEQGELFIRAAGLSEGYLGDDEKTTSLNSSKFLLNWFVDPTIWAQQENGTSAAEAYKPWGYKGPRDRLYRTGDLGRRREDGSVECTGRIDSQVKIRGFRIELGEIDTHLSQHPFVRENVTLIRRDKDEEHTLVTYFVPETKRWFQHVQKESGQLEPESQDESMGQMLRKFKSLSEDCKKYLATKVPKYAVPSLFIPLARMPLNPNGKIDRPALPFPDAADLSFLAKRRASSVSVNLTPTQARLASIWASVLPNTSARMFRPNSNFFDEGGHSILAQQMFFSLTKEWKDINLPIKVIFQSQTLEALAAEIDRAQDPIGLRLDAMPLDGDKNVEDEAYAIDARDLTSKIPKSIPTAGVVTSPRVLLTGATGFLGSYIVRELLEGPIKANVIALVRAKDQADGIARLEKVMKAYGLWSQEWIASSRLEVVVGDFGKSQLGLSQDVWARLTTEADAVIHNGAQVNWMLPYSSLRAANVLSTLACIQLCATGKAKRLAFVSSTSTLDNDHYVELSKKAGAVMEADDLEGSRKGLATGYGQSKWASELLVREAGLRGLAGAVIRPGYITADPASGISVTDDFLVRLWKGSLQVGGRPDISNTLNAVPVTQVSRIVVSSAFHLSAATGQSVAVAQVTSHPRLTLNDWIGALEAYGYDVPILPYPEWSARVKEYVSDDTKEEPHALLPLFHFVVGDLPGNSIAPELDDANALAALKLYEQESNVSHAVDVQSLGTYLAYLVAIGFLPAPTGSGKTPLPKLDLAASQISAASSFGGRSAKPTPVVLVASGSPKQHSQRGIGKSELPALGLSLAHLALAAPAAEAQEKKWAEPEQSSLARRLCASALLPVLLVVGQFAPPPTFLAHDTSLQVCYLLRQILVPSNLVLAVGLLVLYAALPSSAAGRPRNLLIMASQQVLFAETIAGMKKAFKRRAYESDSDSEIESFTNRGNKLKKRARFAHKGQLMPTAGPGAYKEVPPTESRLDILAPLTASTDLPIHPVLSKPFTSNTLTELVKQSSRIMQKENRSLWQVRHLWTSLCGDSTWVPCSTMVGTNDIDFYIEKSTARHSQDSTKTGEGASSPAKLNGETSKNDAPGTRATNELKTSSEHDAAISADADVPMDDANAPEKRKTPPRQDVEMMETDDGASKEQPTATDVNKENGKDAANGDTAKLINGGGPSTETASHGRKKGSRLPSEDVHMQDGEAANEASHNGVEASQSFIHPMFLPPPNAALDRNLGLPDNEAEDMRKLLSLYVQKQEEVCRGAARLHLGLLRAQRLRKDVLHWSKAEAHSGPNRDMSDGEDWYDKEEWGLTEDLKKGQDEEEEDTTTTGKKTRNRR</sequence>
<evidence type="ECO:0000256" key="15">
    <source>
        <dbReference type="ARBA" id="ARBA00032195"/>
    </source>
</evidence>
<comment type="cofactor">
    <cofactor evidence="1">
        <name>pantetheine 4'-phosphate</name>
        <dbReference type="ChEBI" id="CHEBI:47942"/>
    </cofactor>
</comment>
<evidence type="ECO:0000256" key="11">
    <source>
        <dbReference type="ARBA" id="ARBA00022857"/>
    </source>
</evidence>
<evidence type="ECO:0000256" key="7">
    <source>
        <dbReference type="ARBA" id="ARBA00022450"/>
    </source>
</evidence>
<comment type="catalytic activity">
    <reaction evidence="17">
        <text>(S)-2-amino-6-oxohexanoate + NAD(+) + H2O = L-2-aminoadipate + NADH + 2 H(+)</text>
        <dbReference type="Rhea" id="RHEA:12308"/>
        <dbReference type="ChEBI" id="CHEBI:15377"/>
        <dbReference type="ChEBI" id="CHEBI:15378"/>
        <dbReference type="ChEBI" id="CHEBI:57540"/>
        <dbReference type="ChEBI" id="CHEBI:57945"/>
        <dbReference type="ChEBI" id="CHEBI:58321"/>
        <dbReference type="ChEBI" id="CHEBI:58672"/>
        <dbReference type="EC" id="1.2.1.31"/>
    </reaction>
</comment>
<dbReference type="SUPFAM" id="SSF47336">
    <property type="entry name" value="ACP-like"/>
    <property type="match status" value="1"/>
</dbReference>
<dbReference type="PROSITE" id="PS00455">
    <property type="entry name" value="AMP_BINDING"/>
    <property type="match status" value="1"/>
</dbReference>
<dbReference type="InterPro" id="IPR042099">
    <property type="entry name" value="ANL_N_sf"/>
</dbReference>
<evidence type="ECO:0000256" key="19">
    <source>
        <dbReference type="SAM" id="MobiDB-lite"/>
    </source>
</evidence>
<dbReference type="InterPro" id="IPR036291">
    <property type="entry name" value="NAD(P)-bd_dom_sf"/>
</dbReference>
<evidence type="ECO:0000313" key="21">
    <source>
        <dbReference type="EMBL" id="PON28637.1"/>
    </source>
</evidence>
<dbReference type="Pfam" id="PF08595">
    <property type="entry name" value="RXT2_N"/>
    <property type="match status" value="1"/>
</dbReference>
<dbReference type="SUPFAM" id="SSF51735">
    <property type="entry name" value="NAD(P)-binding Rossmann-fold domains"/>
    <property type="match status" value="1"/>
</dbReference>
<feature type="domain" description="Carrier" evidence="20">
    <location>
        <begin position="631"/>
        <end position="710"/>
    </location>
</feature>
<keyword evidence="13" id="KW-0457">Lysine biosynthesis</keyword>
<dbReference type="GeneID" id="29984167"/>
<dbReference type="Gene3D" id="3.40.50.720">
    <property type="entry name" value="NAD(P)-binding Rossmann-like Domain"/>
    <property type="match status" value="1"/>
</dbReference>
<feature type="region of interest" description="Disordered" evidence="19">
    <location>
        <begin position="169"/>
        <end position="195"/>
    </location>
</feature>
<dbReference type="SUPFAM" id="SSF56801">
    <property type="entry name" value="Acetyl-CoA synthetase-like"/>
    <property type="match status" value="1"/>
</dbReference>
<dbReference type="InterPro" id="IPR010071">
    <property type="entry name" value="AA_adenyl_dom"/>
</dbReference>
<dbReference type="Gene3D" id="3.40.50.12780">
    <property type="entry name" value="N-terminal domain of ligase-like"/>
    <property type="match status" value="1"/>
</dbReference>
<dbReference type="InterPro" id="IPR020845">
    <property type="entry name" value="AMP-binding_CS"/>
</dbReference>
<keyword evidence="8" id="KW-0597">Phosphoprotein</keyword>
<evidence type="ECO:0000256" key="3">
    <source>
        <dbReference type="ARBA" id="ARBA00004827"/>
    </source>
</evidence>
<keyword evidence="9" id="KW-0436">Ligase</keyword>
<keyword evidence="7" id="KW-0596">Phosphopantetheine</keyword>
<dbReference type="STRING" id="398673.A0A2P4ZWG8"/>
<dbReference type="Pfam" id="PF00501">
    <property type="entry name" value="AMP-binding"/>
    <property type="match status" value="1"/>
</dbReference>
<comment type="similarity">
    <text evidence="4">Belongs to the ATP-dependent AMP-binding enzyme family.</text>
</comment>
<evidence type="ECO:0000256" key="1">
    <source>
        <dbReference type="ARBA" id="ARBA00001957"/>
    </source>
</evidence>
<dbReference type="Proteomes" id="UP000054821">
    <property type="component" value="Unassembled WGS sequence"/>
</dbReference>
<evidence type="ECO:0000256" key="2">
    <source>
        <dbReference type="ARBA" id="ARBA00003499"/>
    </source>
</evidence>
<dbReference type="UniPathway" id="UPA00033">
    <property type="reaction ID" value="UER00032"/>
</dbReference>
<dbReference type="Pfam" id="PF07993">
    <property type="entry name" value="NAD_binding_4"/>
    <property type="match status" value="1"/>
</dbReference>
<dbReference type="InterPro" id="IPR014397">
    <property type="entry name" value="Lys2"/>
</dbReference>
<evidence type="ECO:0000256" key="16">
    <source>
        <dbReference type="ARBA" id="ARBA00048260"/>
    </source>
</evidence>
<dbReference type="NCBIfam" id="TIGR01733">
    <property type="entry name" value="AA-adenyl-dom"/>
    <property type="match status" value="1"/>
</dbReference>
<feature type="region of interest" description="Disordered" evidence="19">
    <location>
        <begin position="1678"/>
        <end position="1726"/>
    </location>
</feature>
<evidence type="ECO:0000256" key="6">
    <source>
        <dbReference type="ARBA" id="ARBA00013073"/>
    </source>
</evidence>
<dbReference type="EC" id="1.2.1.31" evidence="6"/>
<dbReference type="GO" id="GO:0004043">
    <property type="term" value="F:L-aminoadipate-semialdehyde dehydrogenase [NAD(P)+] activity"/>
    <property type="evidence" value="ECO:0007669"/>
    <property type="project" value="UniProtKB-EC"/>
</dbReference>
<reference evidence="21 22" key="1">
    <citation type="journal article" date="2016" name="Genome Announc.">
        <title>Draft Whole-Genome Sequence of Trichoderma gamsii T6085, a Promising Biocontrol Agent of Fusarium Head Blight on Wheat.</title>
        <authorList>
            <person name="Baroncelli R."/>
            <person name="Zapparata A."/>
            <person name="Piaggeschi G."/>
            <person name="Sarrocco S."/>
            <person name="Vannacci G."/>
        </authorList>
    </citation>
    <scope>NUCLEOTIDE SEQUENCE [LARGE SCALE GENOMIC DNA]</scope>
    <source>
        <strain evidence="21 22">T6085</strain>
    </source>
</reference>
<feature type="compositionally biased region" description="Basic and acidic residues" evidence="19">
    <location>
        <begin position="172"/>
        <end position="187"/>
    </location>
</feature>